<evidence type="ECO:0000313" key="9">
    <source>
        <dbReference type="EMBL" id="OXG14348.1"/>
    </source>
</evidence>
<feature type="region of interest" description="Disordered" evidence="7">
    <location>
        <begin position="595"/>
        <end position="622"/>
    </location>
</feature>
<dbReference type="PROSITE" id="PS50048">
    <property type="entry name" value="ZN2_CY6_FUNGAL_2"/>
    <property type="match status" value="1"/>
</dbReference>
<dbReference type="AlphaFoldDB" id="A0A854Q4Q6"/>
<feature type="compositionally biased region" description="Low complexity" evidence="7">
    <location>
        <begin position="445"/>
        <end position="459"/>
    </location>
</feature>
<evidence type="ECO:0000259" key="8">
    <source>
        <dbReference type="PROSITE" id="PS50048"/>
    </source>
</evidence>
<gene>
    <name evidence="9" type="ORF">C361_05648</name>
</gene>
<dbReference type="GO" id="GO:0000981">
    <property type="term" value="F:DNA-binding transcription factor activity, RNA polymerase II-specific"/>
    <property type="evidence" value="ECO:0007669"/>
    <property type="project" value="InterPro"/>
</dbReference>
<evidence type="ECO:0000256" key="4">
    <source>
        <dbReference type="ARBA" id="ARBA00023125"/>
    </source>
</evidence>
<dbReference type="SMART" id="SM00066">
    <property type="entry name" value="GAL4"/>
    <property type="match status" value="1"/>
</dbReference>
<dbReference type="EMBL" id="AMKT01000076">
    <property type="protein sequence ID" value="OXG14348.1"/>
    <property type="molecule type" value="Genomic_DNA"/>
</dbReference>
<feature type="region of interest" description="Disordered" evidence="7">
    <location>
        <begin position="1"/>
        <end position="22"/>
    </location>
</feature>
<feature type="region of interest" description="Disordered" evidence="7">
    <location>
        <begin position="347"/>
        <end position="368"/>
    </location>
</feature>
<evidence type="ECO:0000256" key="7">
    <source>
        <dbReference type="SAM" id="MobiDB-lite"/>
    </source>
</evidence>
<keyword evidence="3" id="KW-0805">Transcription regulation</keyword>
<evidence type="ECO:0000256" key="1">
    <source>
        <dbReference type="ARBA" id="ARBA00022723"/>
    </source>
</evidence>
<feature type="region of interest" description="Disordered" evidence="7">
    <location>
        <begin position="437"/>
        <end position="471"/>
    </location>
</feature>
<keyword evidence="5" id="KW-0804">Transcription</keyword>
<feature type="region of interest" description="Disordered" evidence="7">
    <location>
        <begin position="300"/>
        <end position="324"/>
    </location>
</feature>
<proteinExistence type="predicted"/>
<dbReference type="InterPro" id="IPR001138">
    <property type="entry name" value="Zn2Cys6_DnaBD"/>
</dbReference>
<feature type="compositionally biased region" description="Polar residues" evidence="7">
    <location>
        <begin position="460"/>
        <end position="471"/>
    </location>
</feature>
<dbReference type="PANTHER" id="PTHR47659:SF7">
    <property type="entry name" value="FUNGAL TRANSCRIPTIONAL REGULATORY PROTEIN, N-TERMINAL DOMAIN-CONTAINING PROTEIN"/>
    <property type="match status" value="1"/>
</dbReference>
<dbReference type="PANTHER" id="PTHR47659">
    <property type="entry name" value="ZN(II)2CYS6 TRANSCRIPTION FACTOR (EUROFUNG)-RELATED"/>
    <property type="match status" value="1"/>
</dbReference>
<protein>
    <recommendedName>
        <fullName evidence="8">Zn(2)-C6 fungal-type domain-containing protein</fullName>
    </recommendedName>
</protein>
<accession>A0A854Q4Q6</accession>
<dbReference type="OrthoDB" id="5575144at2759"/>
<feature type="compositionally biased region" description="Low complexity" evidence="7">
    <location>
        <begin position="313"/>
        <end position="324"/>
    </location>
</feature>
<feature type="domain" description="Zn(2)-C6 fungal-type" evidence="8">
    <location>
        <begin position="198"/>
        <end position="228"/>
    </location>
</feature>
<reference evidence="9 10" key="1">
    <citation type="submission" date="2017-06" db="EMBL/GenBank/DDBJ databases">
        <title>Global population genomics of the pathogenic fungus Cryptococcus neoformans var. grubii.</title>
        <authorList>
            <person name="Cuomo C."/>
            <person name="Litvintseva A."/>
            <person name="Chen Y."/>
            <person name="Young S."/>
            <person name="Zeng Q."/>
            <person name="Chapman S."/>
            <person name="Gujja S."/>
            <person name="Saif S."/>
            <person name="Birren B."/>
        </authorList>
    </citation>
    <scope>NUCLEOTIDE SEQUENCE [LARGE SCALE GENOMIC DNA]</scope>
    <source>
        <strain evidence="9 10">Tu259-1</strain>
    </source>
</reference>
<feature type="compositionally biased region" description="Polar residues" evidence="7">
    <location>
        <begin position="613"/>
        <end position="622"/>
    </location>
</feature>
<dbReference type="InterPro" id="IPR050335">
    <property type="entry name" value="ERT1_acuK_gluconeogen_tf"/>
</dbReference>
<evidence type="ECO:0000256" key="5">
    <source>
        <dbReference type="ARBA" id="ARBA00023163"/>
    </source>
</evidence>
<name>A0A854Q4Q6_CRYNE</name>
<feature type="compositionally biased region" description="Basic and acidic residues" evidence="7">
    <location>
        <begin position="165"/>
        <end position="186"/>
    </location>
</feature>
<dbReference type="CDD" id="cd00067">
    <property type="entry name" value="GAL4"/>
    <property type="match status" value="1"/>
</dbReference>
<dbReference type="Proteomes" id="UP000199727">
    <property type="component" value="Unassembled WGS sequence"/>
</dbReference>
<evidence type="ECO:0000256" key="2">
    <source>
        <dbReference type="ARBA" id="ARBA00022833"/>
    </source>
</evidence>
<evidence type="ECO:0000313" key="10">
    <source>
        <dbReference type="Proteomes" id="UP000199727"/>
    </source>
</evidence>
<keyword evidence="6" id="KW-0539">Nucleus</keyword>
<dbReference type="GO" id="GO:0008270">
    <property type="term" value="F:zinc ion binding"/>
    <property type="evidence" value="ECO:0007669"/>
    <property type="project" value="InterPro"/>
</dbReference>
<dbReference type="GO" id="GO:0003677">
    <property type="term" value="F:DNA binding"/>
    <property type="evidence" value="ECO:0007669"/>
    <property type="project" value="UniProtKB-KW"/>
</dbReference>
<comment type="caution">
    <text evidence="9">The sequence shown here is derived from an EMBL/GenBank/DDBJ whole genome shotgun (WGS) entry which is preliminary data.</text>
</comment>
<sequence length="688" mass="74508">MQAKHQTFFPRNPSELNPNRLSLSKDLPLGTFQRGTVSMPASPLLGTQSMGNIGNIGATWDAPHSAQEIFEFAGALKESLSPLFTKQNTFFDTNSSSQTPQSWLPLSNSTNLDGFHRQLPQGPSSFLGPGTPMMPIMATTATNSSFDFYPKDMTLSASLELDEDMRGMKDSEEDDELRKETVDNGRQRKKKRAQVRVACTHCQKACKKCSNTRPCERCTKYGLPDCVDSTRKPRKTGIKRGPYKRRASKYTTNTGSDTSDAYLSPTHCQPQPQFKFNPLQPFQRNYFQQPNMHHPVCKESGIPSYPPGPRLNSISTEESSSSPGSLLTQALSAALTGPCWVDGQRVSLSDPSSGTLEDVGGNGEPKTSPMYPRTPVGAFPMALGIAGDPFSRAVSPIRQCGIVGSKGENGGHERPMGENGGKKRGLIDVDLPQIPSHGLPSLSITTTTPFLPNTDTSTTMNGHQNRQRYNSNPVYTPSTLHSPGPLSFQTQLQPQAHAHTQPGTMSPMCIPSKVRKPGLWTLIAADSRNGSLTPSSPPLDPSQPQAQSQLQVFDIPETGVGGGLTNGNGNDSSTLFNQPMEMDQDFEPWGRWGSATVRKDKGGNERKFPPGTSRGSRIWGNSTSYKDARQEGTVLSGEIHSHTSGRTQDGVEADRCGAGESVEGVGLNDGMSVGYGMPFEGLMGFDFK</sequence>
<keyword evidence="4" id="KW-0238">DNA-binding</keyword>
<keyword evidence="2" id="KW-0862">Zinc</keyword>
<feature type="region of interest" description="Disordered" evidence="7">
    <location>
        <begin position="527"/>
        <end position="548"/>
    </location>
</feature>
<keyword evidence="1" id="KW-0479">Metal-binding</keyword>
<evidence type="ECO:0000256" key="6">
    <source>
        <dbReference type="ARBA" id="ARBA00023242"/>
    </source>
</evidence>
<evidence type="ECO:0000256" key="3">
    <source>
        <dbReference type="ARBA" id="ARBA00023015"/>
    </source>
</evidence>
<feature type="region of interest" description="Disordered" evidence="7">
    <location>
        <begin position="165"/>
        <end position="190"/>
    </location>
</feature>
<organism evidence="9 10">
    <name type="scientific">Cryptococcus neoformans Tu259-1</name>
    <dbReference type="NCBI Taxonomy" id="1230072"/>
    <lineage>
        <taxon>Eukaryota</taxon>
        <taxon>Fungi</taxon>
        <taxon>Dikarya</taxon>
        <taxon>Basidiomycota</taxon>
        <taxon>Agaricomycotina</taxon>
        <taxon>Tremellomycetes</taxon>
        <taxon>Tremellales</taxon>
        <taxon>Cryptococcaceae</taxon>
        <taxon>Cryptococcus</taxon>
        <taxon>Cryptococcus neoformans species complex</taxon>
    </lineage>
</organism>
<feature type="compositionally biased region" description="Basic and acidic residues" evidence="7">
    <location>
        <begin position="597"/>
        <end position="608"/>
    </location>
</feature>